<dbReference type="Pfam" id="PF00106">
    <property type="entry name" value="adh_short"/>
    <property type="match status" value="1"/>
</dbReference>
<dbReference type="AlphaFoldDB" id="W7HZ75"/>
<organism evidence="4 5">
    <name type="scientific">Drechslerella stenobrocha 248</name>
    <dbReference type="NCBI Taxonomy" id="1043628"/>
    <lineage>
        <taxon>Eukaryota</taxon>
        <taxon>Fungi</taxon>
        <taxon>Dikarya</taxon>
        <taxon>Ascomycota</taxon>
        <taxon>Pezizomycotina</taxon>
        <taxon>Orbiliomycetes</taxon>
        <taxon>Orbiliales</taxon>
        <taxon>Orbiliaceae</taxon>
        <taxon>Drechslerella</taxon>
    </lineage>
</organism>
<sequence length="293" mass="32006">MAPRVPDIPAGTDLTGYSVFITGATAGIGLETARLYLRMNASPVYLGIRNLEKGKQIQQKLLEDKVIKQNNPNADVRLYRLDLASLESVKSFAKGFLAEVKSLDIAVLNAGVVFFNYVPTIDRMETTFQVNYLSNALLASYLVPLLTSTAVSTGKLAHLAFVSSEMQKVGSFGTKTVIPENENIIDWFNDKANHGMDRYNVSKLLLTAYANEIASQVDSRQIVVNSMCPGFVYTSLDDNLPFYAKYLVKGFRYMTAKTPVEGARAVALATLTGPDGSGKFYANGKVSPYVSPI</sequence>
<dbReference type="GO" id="GO:0016491">
    <property type="term" value="F:oxidoreductase activity"/>
    <property type="evidence" value="ECO:0007669"/>
    <property type="project" value="UniProtKB-KW"/>
</dbReference>
<dbReference type="PANTHER" id="PTHR24320">
    <property type="entry name" value="RETINOL DEHYDROGENASE"/>
    <property type="match status" value="1"/>
</dbReference>
<dbReference type="SUPFAM" id="SSF51735">
    <property type="entry name" value="NAD(P)-binding Rossmann-fold domains"/>
    <property type="match status" value="1"/>
</dbReference>
<dbReference type="PRINTS" id="PR00081">
    <property type="entry name" value="GDHRDH"/>
</dbReference>
<dbReference type="InterPro" id="IPR036291">
    <property type="entry name" value="NAD(P)-bd_dom_sf"/>
</dbReference>
<accession>W7HZ75</accession>
<evidence type="ECO:0000256" key="2">
    <source>
        <dbReference type="ARBA" id="ARBA00022857"/>
    </source>
</evidence>
<dbReference type="HOGENOM" id="CLU_010194_44_4_1"/>
<dbReference type="OrthoDB" id="542013at2759"/>
<comment type="similarity">
    <text evidence="1">Belongs to the short-chain dehydrogenases/reductases (SDR) family.</text>
</comment>
<evidence type="ECO:0000313" key="4">
    <source>
        <dbReference type="EMBL" id="EWC45492.1"/>
    </source>
</evidence>
<proteinExistence type="inferred from homology"/>
<reference evidence="4 5" key="1">
    <citation type="submission" date="2013-05" db="EMBL/GenBank/DDBJ databases">
        <title>Drechslerella stenobrocha genome reveals carnivorous origination and mechanical trapping mechanism of predatory fungi.</title>
        <authorList>
            <person name="Liu X."/>
            <person name="Zhang W."/>
            <person name="Liu K."/>
        </authorList>
    </citation>
    <scope>NUCLEOTIDE SEQUENCE [LARGE SCALE GENOMIC DNA]</scope>
    <source>
        <strain evidence="4 5">248</strain>
    </source>
</reference>
<keyword evidence="2" id="KW-0521">NADP</keyword>
<dbReference type="Gene3D" id="3.40.50.720">
    <property type="entry name" value="NAD(P)-binding Rossmann-like Domain"/>
    <property type="match status" value="1"/>
</dbReference>
<gene>
    <name evidence="4" type="ORF">DRE_00891</name>
</gene>
<dbReference type="EMBL" id="KI966427">
    <property type="protein sequence ID" value="EWC45492.1"/>
    <property type="molecule type" value="Genomic_DNA"/>
</dbReference>
<name>W7HZ75_9PEZI</name>
<keyword evidence="5" id="KW-1185">Reference proteome</keyword>
<protein>
    <submittedName>
        <fullName evidence="4">Uncharacterized protein</fullName>
    </submittedName>
</protein>
<dbReference type="InterPro" id="IPR002347">
    <property type="entry name" value="SDR_fam"/>
</dbReference>
<evidence type="ECO:0000256" key="1">
    <source>
        <dbReference type="ARBA" id="ARBA00006484"/>
    </source>
</evidence>
<keyword evidence="3" id="KW-0560">Oxidoreductase</keyword>
<dbReference type="PANTHER" id="PTHR24320:SF252">
    <property type="entry name" value="DEHYDROGENASE_REDUCTASE FAMILY PROTEIN, PUTATIVE (AFU_ORTHOLOGUE AFUA_3G08550)-RELATED"/>
    <property type="match status" value="1"/>
</dbReference>
<dbReference type="Proteomes" id="UP000024837">
    <property type="component" value="Unassembled WGS sequence"/>
</dbReference>
<evidence type="ECO:0000313" key="5">
    <source>
        <dbReference type="Proteomes" id="UP000024837"/>
    </source>
</evidence>
<evidence type="ECO:0000256" key="3">
    <source>
        <dbReference type="ARBA" id="ARBA00023002"/>
    </source>
</evidence>